<organism evidence="1 2">
    <name type="scientific">Gimesia chilikensis</name>
    <dbReference type="NCBI Taxonomy" id="2605989"/>
    <lineage>
        <taxon>Bacteria</taxon>
        <taxon>Pseudomonadati</taxon>
        <taxon>Planctomycetota</taxon>
        <taxon>Planctomycetia</taxon>
        <taxon>Planctomycetales</taxon>
        <taxon>Planctomycetaceae</taxon>
        <taxon>Gimesia</taxon>
    </lineage>
</organism>
<keyword evidence="2" id="KW-1185">Reference proteome</keyword>
<evidence type="ECO:0000313" key="2">
    <source>
        <dbReference type="Proteomes" id="UP000320421"/>
    </source>
</evidence>
<proteinExistence type="predicted"/>
<dbReference type="InterPro" id="IPR011989">
    <property type="entry name" value="ARM-like"/>
</dbReference>
<name>A0A517PGC8_9PLAN</name>
<dbReference type="Gene3D" id="1.25.10.10">
    <property type="entry name" value="Leucine-rich Repeat Variant"/>
    <property type="match status" value="5"/>
</dbReference>
<dbReference type="InterPro" id="IPR004155">
    <property type="entry name" value="PBS_lyase_HEAT"/>
</dbReference>
<dbReference type="EMBL" id="CP036266">
    <property type="protein sequence ID" value="QDT18437.1"/>
    <property type="molecule type" value="Genomic_DNA"/>
</dbReference>
<reference evidence="1 2" key="1">
    <citation type="submission" date="2019-02" db="EMBL/GenBank/DDBJ databases">
        <title>Deep-cultivation of Planctomycetes and their phenomic and genomic characterization uncovers novel biology.</title>
        <authorList>
            <person name="Wiegand S."/>
            <person name="Jogler M."/>
            <person name="Boedeker C."/>
            <person name="Pinto D."/>
            <person name="Vollmers J."/>
            <person name="Rivas-Marin E."/>
            <person name="Kohn T."/>
            <person name="Peeters S.H."/>
            <person name="Heuer A."/>
            <person name="Rast P."/>
            <person name="Oberbeckmann S."/>
            <person name="Bunk B."/>
            <person name="Jeske O."/>
            <person name="Meyerdierks A."/>
            <person name="Storesund J.E."/>
            <person name="Kallscheuer N."/>
            <person name="Luecker S."/>
            <person name="Lage O.M."/>
            <person name="Pohl T."/>
            <person name="Merkel B.J."/>
            <person name="Hornburger P."/>
            <person name="Mueller R.-W."/>
            <person name="Bruemmer F."/>
            <person name="Labrenz M."/>
            <person name="Spormann A.M."/>
            <person name="Op den Camp H."/>
            <person name="Overmann J."/>
            <person name="Amann R."/>
            <person name="Jetten M.S.M."/>
            <person name="Mascher T."/>
            <person name="Medema M.H."/>
            <person name="Devos D.P."/>
            <person name="Kaster A.-K."/>
            <person name="Ovreas L."/>
            <person name="Rohde M."/>
            <person name="Galperin M.Y."/>
            <person name="Jogler C."/>
        </authorList>
    </citation>
    <scope>NUCLEOTIDE SEQUENCE [LARGE SCALE GENOMIC DNA]</scope>
    <source>
        <strain evidence="1 2">HG66A1</strain>
    </source>
</reference>
<dbReference type="Pfam" id="PF13646">
    <property type="entry name" value="HEAT_2"/>
    <property type="match status" value="1"/>
</dbReference>
<gene>
    <name evidence="1" type="ORF">HG66A1_01960</name>
</gene>
<accession>A0A517PGC8</accession>
<protein>
    <submittedName>
        <fullName evidence="1">HEAT repeat protein</fullName>
    </submittedName>
</protein>
<sequence>MKEPVEGTGSQAEPGLSSLLARIKNHNEFQSAAASTRLSIIAALGRLGAAADSAVPDLLAAYKSLPDDAEVIAQALKQICRDSKTAPVELVKVLATDDLRIRDLADDLLTEAACLKNAAADLRAILNDPNSPVRDKAACHLQEVGSDDRQLVSVLIELLDEAETSWETQAVLKSAWLYSLPELVRLICDPSRSLRSKLRAAAIILEINCIKRIKHLTDRSFRTVDRADQRLLEAALEGTDSWTRYCAACALSGSDSRHPKIYGTLIDGLQASQAELRCCCLKALGRRRNEREQVDANVTARLIELLEDPDPEVVSAAGAVLSQLRFSAADWIALIGLLEQRALSYRVLSLLREQEEVPVVAVTPLIHILCHGGLEGEQVRLLIAILVKAGRPALEAMRSVILDSSLPGNVRAAVLRGAVKIAPAEPEVISLLSGLLESDDPELRMSAAIEIADKMDDSQPLIPLLVAGLQSEDYSMKHSALEALKKIVAHSPTVLASVIPHLNDVPREQRLMLTFSFYHGNQQHPELRRVMLSLLHEMNQGEDERLTWSVVLRELICVEPESFLLELLADTDEDLVQETLVVLDASGLSLSDPLRDQLEQILSGANQKSGLLAALILFKADSRNNRLRIIISEFLTGDDWELFQVAIDGLEKVPALDAKWAPLLIDLLQKQEARFLAIRQLGTMGAAAEPAIPTLVEYLDTTSYFKVCAEALQQLGRLAAPAIPVLRAHLQKKGSLREACEALACIEEDHRPTLAILTQNLEQPDLRSRTCLGLACFAEALPTEVESLLLEVFQSNVEYDRSGAIRGLGSLKTKTAWQRLVQVLETENPSLWPMAASALGEIGREPEITVPLLIKVLNSESWQARQSAAHALGQFGAAAQSAVPDLMTTLNDARHFSAAAGALSAIGEPAIAAIPCLVEMLDNGEYRCEVLRVLTRFGPLAKAALPRLKELEANVSRCDLPKIRVVIEAIESPDSNL</sequence>
<dbReference type="PANTHER" id="PTHR12697">
    <property type="entry name" value="PBS LYASE HEAT-LIKE PROTEIN"/>
    <property type="match status" value="1"/>
</dbReference>
<dbReference type="AlphaFoldDB" id="A0A517PGC8"/>
<evidence type="ECO:0000313" key="1">
    <source>
        <dbReference type="EMBL" id="QDT18437.1"/>
    </source>
</evidence>
<dbReference type="OrthoDB" id="291116at2"/>
<dbReference type="InterPro" id="IPR016024">
    <property type="entry name" value="ARM-type_fold"/>
</dbReference>
<dbReference type="SMART" id="SM00567">
    <property type="entry name" value="EZ_HEAT"/>
    <property type="match status" value="10"/>
</dbReference>
<dbReference type="Proteomes" id="UP000320421">
    <property type="component" value="Chromosome"/>
</dbReference>
<dbReference type="PANTHER" id="PTHR12697:SF38">
    <property type="entry name" value="PBS LYASE HEAT DOMAIN PROTEIN REPEAT-CONTAINING PROTEIN"/>
    <property type="match status" value="1"/>
</dbReference>
<dbReference type="GO" id="GO:0016491">
    <property type="term" value="F:oxidoreductase activity"/>
    <property type="evidence" value="ECO:0007669"/>
    <property type="project" value="TreeGrafter"/>
</dbReference>
<dbReference type="RefSeq" id="WP_145179980.1">
    <property type="nucleotide sequence ID" value="NZ_CP036266.1"/>
</dbReference>
<dbReference type="SUPFAM" id="SSF48371">
    <property type="entry name" value="ARM repeat"/>
    <property type="match status" value="2"/>
</dbReference>